<gene>
    <name evidence="1" type="ORF">JYU29_14645</name>
</gene>
<comment type="caution">
    <text evidence="1">The sequence shown here is derived from an EMBL/GenBank/DDBJ whole genome shotgun (WGS) entry which is preliminary data.</text>
</comment>
<accession>A0ABS5RY68</accession>
<evidence type="ECO:0000313" key="2">
    <source>
        <dbReference type="Proteomes" id="UP001297272"/>
    </source>
</evidence>
<dbReference type="Gene3D" id="1.25.40.80">
    <property type="match status" value="1"/>
</dbReference>
<dbReference type="SUPFAM" id="SSF48173">
    <property type="entry name" value="Cryptochrome/photolyase FAD-binding domain"/>
    <property type="match status" value="1"/>
</dbReference>
<dbReference type="RefSeq" id="WP_213985612.1">
    <property type="nucleotide sequence ID" value="NZ_JAFMNX010000003.1"/>
</dbReference>
<dbReference type="InterPro" id="IPR014729">
    <property type="entry name" value="Rossmann-like_a/b/a_fold"/>
</dbReference>
<reference evidence="1 2" key="1">
    <citation type="submission" date="2021-03" db="EMBL/GenBank/DDBJ databases">
        <title>Tianweitania aestuarii sp. nov., isolated from a tidal flat.</title>
        <authorList>
            <person name="Park S."/>
            <person name="Yoon J.-H."/>
        </authorList>
    </citation>
    <scope>NUCLEOTIDE SEQUENCE [LARGE SCALE GENOMIC DNA]</scope>
    <source>
        <strain evidence="1 2">BSSL-BM11</strain>
    </source>
</reference>
<evidence type="ECO:0000313" key="1">
    <source>
        <dbReference type="EMBL" id="MBS9721927.1"/>
    </source>
</evidence>
<dbReference type="Gene3D" id="3.40.50.620">
    <property type="entry name" value="HUPs"/>
    <property type="match status" value="1"/>
</dbReference>
<dbReference type="PANTHER" id="PTHR38657:SF1">
    <property type="entry name" value="SLR1343 PROTEIN"/>
    <property type="match status" value="1"/>
</dbReference>
<proteinExistence type="predicted"/>
<dbReference type="Gene3D" id="1.10.579.10">
    <property type="entry name" value="DNA Cyclobutane Dipyrimidine Photolyase, subunit A, domain 3"/>
    <property type="match status" value="1"/>
</dbReference>
<dbReference type="InterPro" id="IPR036134">
    <property type="entry name" value="Crypto/Photolyase_FAD-like_sf"/>
</dbReference>
<organism evidence="1 2">
    <name type="scientific">Tianweitania aestuarii</name>
    <dbReference type="NCBI Taxonomy" id="2814886"/>
    <lineage>
        <taxon>Bacteria</taxon>
        <taxon>Pseudomonadati</taxon>
        <taxon>Pseudomonadota</taxon>
        <taxon>Alphaproteobacteria</taxon>
        <taxon>Hyphomicrobiales</taxon>
        <taxon>Phyllobacteriaceae</taxon>
        <taxon>Tianweitania</taxon>
    </lineage>
</organism>
<dbReference type="Gene3D" id="1.10.10.1710">
    <property type="entry name" value="Deoxyribodipyrimidine photolyase-related"/>
    <property type="match status" value="1"/>
</dbReference>
<dbReference type="EMBL" id="JAFMNX010000003">
    <property type="protein sequence ID" value="MBS9721927.1"/>
    <property type="molecule type" value="Genomic_DNA"/>
</dbReference>
<dbReference type="Pfam" id="PF04244">
    <property type="entry name" value="DPRP"/>
    <property type="match status" value="1"/>
</dbReference>
<dbReference type="PANTHER" id="PTHR38657">
    <property type="entry name" value="SLR1343 PROTEIN"/>
    <property type="match status" value="1"/>
</dbReference>
<keyword evidence="2" id="KW-1185">Reference proteome</keyword>
<protein>
    <submittedName>
        <fullName evidence="1">Cryptochrome/photolyase family protein</fullName>
    </submittedName>
</protein>
<name>A0ABS5RY68_9HYPH</name>
<dbReference type="InterPro" id="IPR007357">
    <property type="entry name" value="PhrB-like"/>
</dbReference>
<dbReference type="InterPro" id="IPR052551">
    <property type="entry name" value="UV-DNA_repair_photolyase"/>
</dbReference>
<sequence length="508" mass="57847">MGDQLDGASAAFDGFDPVNDIVLMMELREEADTIPQNKRRIAFFFAAMRHFCAEQRALGRTVFYSELDEPGNAGSFVGELQRRFEQIKPDGAVIVLEPGDDRVRESLQASGLPVQFREDRHFLCSRDAFAAMREDQPTMILEDFYRAMRVKHDILMKDGKPVGGQWNFDKDNRKSFGRNGPPLLPPKPIFKPDETTEDVLALVERCFPDNPGSLARFDLPVTRDHALQALEDFVRYRLPDFGRYQDAMAGGQPFLFHSVLSGPLNLHLLNPREVIDAVLANPSNAPLNAVEGFVRQVLGWREWVRGIYWQLMPDYAQRNALDADLPVPRFYWTGETDMRCLADAIGHTIHHAYAHHIERLMVLGQFCLLLGVRPYDVHRWHMSMFWDAIDWVSLPNTLGMSQHGDGGVMGTKPYAASGAYIDRMSDHCGRCRYDPGLSVGERACPFTTLYWDFLHRHKERLAGNSRMRGPYVNLARKDPHEMQQIRDRAATLRDTLTAETFLPEPGQA</sequence>
<dbReference type="Proteomes" id="UP001297272">
    <property type="component" value="Unassembled WGS sequence"/>
</dbReference>